<dbReference type="Proteomes" id="UP000677668">
    <property type="component" value="Chromosome 1"/>
</dbReference>
<evidence type="ECO:0000313" key="13">
    <source>
        <dbReference type="Proteomes" id="UP000677668"/>
    </source>
</evidence>
<comment type="similarity">
    <text evidence="3 7 9">Belongs to the elongation factor P family.</text>
</comment>
<evidence type="ECO:0000313" key="12">
    <source>
        <dbReference type="EMBL" id="QUV92867.1"/>
    </source>
</evidence>
<dbReference type="NCBIfam" id="NF001810">
    <property type="entry name" value="PRK00529.1"/>
    <property type="match status" value="1"/>
</dbReference>
<evidence type="ECO:0000259" key="11">
    <source>
        <dbReference type="SMART" id="SM01185"/>
    </source>
</evidence>
<comment type="pathway">
    <text evidence="2 7">Protein biosynthesis; polypeptide chain elongation.</text>
</comment>
<evidence type="ECO:0000256" key="9">
    <source>
        <dbReference type="RuleBase" id="RU004389"/>
    </source>
</evidence>
<gene>
    <name evidence="7 12" type="primary">efp</name>
    <name evidence="12" type="ORF">J8C05_05575</name>
</gene>
<evidence type="ECO:0000256" key="4">
    <source>
        <dbReference type="ARBA" id="ARBA00022490"/>
    </source>
</evidence>
<dbReference type="CDD" id="cd04470">
    <property type="entry name" value="S1_EF-P_repeat_1"/>
    <property type="match status" value="1"/>
</dbReference>
<dbReference type="SUPFAM" id="SSF50249">
    <property type="entry name" value="Nucleic acid-binding proteins"/>
    <property type="match status" value="2"/>
</dbReference>
<dbReference type="SMART" id="SM00841">
    <property type="entry name" value="Elong-fact-P_C"/>
    <property type="match status" value="1"/>
</dbReference>
<evidence type="ECO:0000256" key="2">
    <source>
        <dbReference type="ARBA" id="ARBA00004815"/>
    </source>
</evidence>
<dbReference type="InterPro" id="IPR013185">
    <property type="entry name" value="Transl_elong_KOW-like"/>
</dbReference>
<dbReference type="HAMAP" id="MF_00141">
    <property type="entry name" value="EF_P"/>
    <property type="match status" value="1"/>
</dbReference>
<evidence type="ECO:0000256" key="1">
    <source>
        <dbReference type="ARBA" id="ARBA00004496"/>
    </source>
</evidence>
<evidence type="ECO:0000256" key="8">
    <source>
        <dbReference type="NCBIfam" id="TIGR00038"/>
    </source>
</evidence>
<dbReference type="PANTHER" id="PTHR30053">
    <property type="entry name" value="ELONGATION FACTOR P"/>
    <property type="match status" value="1"/>
</dbReference>
<dbReference type="Gene3D" id="2.30.30.30">
    <property type="match status" value="1"/>
</dbReference>
<reference evidence="12 13" key="1">
    <citation type="submission" date="2021-03" db="EMBL/GenBank/DDBJ databases">
        <title>Genomic and phenotypic characterization of Chloracidobacterium isolates provides evidence for multiple species.</title>
        <authorList>
            <person name="Saini M.K."/>
            <person name="Costas A.M.G."/>
            <person name="Tank M."/>
            <person name="Bryant D.A."/>
        </authorList>
    </citation>
    <scope>NUCLEOTIDE SEQUENCE [LARGE SCALE GENOMIC DNA]</scope>
    <source>
        <strain evidence="12 13">N</strain>
    </source>
</reference>
<dbReference type="Pfam" id="PF08207">
    <property type="entry name" value="EFP_N"/>
    <property type="match status" value="1"/>
</dbReference>
<evidence type="ECO:0000256" key="3">
    <source>
        <dbReference type="ARBA" id="ARBA00009479"/>
    </source>
</evidence>
<dbReference type="InterPro" id="IPR008991">
    <property type="entry name" value="Translation_prot_SH3-like_sf"/>
</dbReference>
<dbReference type="InterPro" id="IPR013852">
    <property type="entry name" value="Transl_elong_P/YeiP_CS"/>
</dbReference>
<dbReference type="InterPro" id="IPR011768">
    <property type="entry name" value="Transl_elongation_fac_P"/>
</dbReference>
<evidence type="ECO:0000256" key="7">
    <source>
        <dbReference type="HAMAP-Rule" id="MF_00141"/>
    </source>
</evidence>
<evidence type="ECO:0000256" key="6">
    <source>
        <dbReference type="ARBA" id="ARBA00022917"/>
    </source>
</evidence>
<dbReference type="Pfam" id="PF09285">
    <property type="entry name" value="Elong-fact-P_C"/>
    <property type="match status" value="1"/>
</dbReference>
<dbReference type="NCBIfam" id="TIGR00038">
    <property type="entry name" value="efp"/>
    <property type="match status" value="1"/>
</dbReference>
<sequence>MRANQIRRGMIILFDKQPHRVLECRHHTPGNLRAMMQTKLKNIITGTTFEHRFSATEDVERATLEQHEMQYLYQEGPTHYFMDVSTYEQIGLDEEILGDTLSYLTPDMTIQVEVYNGQPVAIQLPVVVELKVIETEPELKGATVTGSSKPAKLETGLQISVPGFIKEGDVIRVDTTEGKYIERAK</sequence>
<name>A0ABX8AX40_9BACT</name>
<dbReference type="PANTHER" id="PTHR30053:SF14">
    <property type="entry name" value="TRANSLATION ELONGATION FACTOR KOW-LIKE DOMAIN-CONTAINING PROTEIN"/>
    <property type="match status" value="1"/>
</dbReference>
<dbReference type="PIRSF" id="PIRSF005901">
    <property type="entry name" value="EF-P"/>
    <property type="match status" value="1"/>
</dbReference>
<dbReference type="RefSeq" id="WP_211421305.1">
    <property type="nucleotide sequence ID" value="NZ_CP072642.1"/>
</dbReference>
<feature type="domain" description="Translation elongation factor P/YeiP central" evidence="11">
    <location>
        <begin position="66"/>
        <end position="120"/>
    </location>
</feature>
<dbReference type="Pfam" id="PF01132">
    <property type="entry name" value="EFP"/>
    <property type="match status" value="1"/>
</dbReference>
<proteinExistence type="inferred from homology"/>
<comment type="function">
    <text evidence="7">Involved in peptide bond synthesis. Stimulates efficient translation and peptide-bond synthesis on native or reconstituted 70S ribosomes in vitro. Probably functions indirectly by altering the affinity of the ribosome for aminoacyl-tRNA, thus increasing their reactivity as acceptors for peptidyl transferase.</text>
</comment>
<protein>
    <recommendedName>
        <fullName evidence="7 8">Elongation factor P</fullName>
        <shortName evidence="7">EF-P</shortName>
    </recommendedName>
</protein>
<accession>A0ABX8AX40</accession>
<dbReference type="InterPro" id="IPR001059">
    <property type="entry name" value="Transl_elong_P/YeiP_cen"/>
</dbReference>
<dbReference type="InterPro" id="IPR012340">
    <property type="entry name" value="NA-bd_OB-fold"/>
</dbReference>
<dbReference type="InterPro" id="IPR014722">
    <property type="entry name" value="Rib_uL2_dom2"/>
</dbReference>
<dbReference type="EMBL" id="CP072642">
    <property type="protein sequence ID" value="QUV92867.1"/>
    <property type="molecule type" value="Genomic_DNA"/>
</dbReference>
<dbReference type="PROSITE" id="PS01275">
    <property type="entry name" value="EFP"/>
    <property type="match status" value="1"/>
</dbReference>
<dbReference type="GO" id="GO:0003746">
    <property type="term" value="F:translation elongation factor activity"/>
    <property type="evidence" value="ECO:0007669"/>
    <property type="project" value="UniProtKB-KW"/>
</dbReference>
<dbReference type="Gene3D" id="2.40.50.140">
    <property type="entry name" value="Nucleic acid-binding proteins"/>
    <property type="match status" value="2"/>
</dbReference>
<keyword evidence="13" id="KW-1185">Reference proteome</keyword>
<dbReference type="CDD" id="cd05794">
    <property type="entry name" value="S1_EF-P_repeat_2"/>
    <property type="match status" value="1"/>
</dbReference>
<evidence type="ECO:0000259" key="10">
    <source>
        <dbReference type="SMART" id="SM00841"/>
    </source>
</evidence>
<keyword evidence="6 7" id="KW-0648">Protein biosynthesis</keyword>
<keyword evidence="4 7" id="KW-0963">Cytoplasm</keyword>
<comment type="subcellular location">
    <subcellularLocation>
        <location evidence="1 7">Cytoplasm</location>
    </subcellularLocation>
</comment>
<keyword evidence="5 7" id="KW-0251">Elongation factor</keyword>
<evidence type="ECO:0000256" key="5">
    <source>
        <dbReference type="ARBA" id="ARBA00022768"/>
    </source>
</evidence>
<dbReference type="SUPFAM" id="SSF50104">
    <property type="entry name" value="Translation proteins SH3-like domain"/>
    <property type="match status" value="1"/>
</dbReference>
<organism evidence="12 13">
    <name type="scientific">Chloracidobacterium sp. N</name>
    <dbReference type="NCBI Taxonomy" id="2821540"/>
    <lineage>
        <taxon>Bacteria</taxon>
        <taxon>Pseudomonadati</taxon>
        <taxon>Acidobacteriota</taxon>
        <taxon>Terriglobia</taxon>
        <taxon>Terriglobales</taxon>
        <taxon>Acidobacteriaceae</taxon>
        <taxon>Chloracidobacterium</taxon>
        <taxon>Chloracidobacterium aggregatum</taxon>
    </lineage>
</organism>
<dbReference type="InterPro" id="IPR020599">
    <property type="entry name" value="Transl_elong_fac_P/YeiP"/>
</dbReference>
<dbReference type="SMART" id="SM01185">
    <property type="entry name" value="EFP"/>
    <property type="match status" value="1"/>
</dbReference>
<feature type="domain" description="Elongation factor P C-terminal" evidence="10">
    <location>
        <begin position="128"/>
        <end position="183"/>
    </location>
</feature>
<dbReference type="InterPro" id="IPR015365">
    <property type="entry name" value="Elong-fact-P_C"/>
</dbReference>